<dbReference type="GO" id="GO:0016491">
    <property type="term" value="F:oxidoreductase activity"/>
    <property type="evidence" value="ECO:0007669"/>
    <property type="project" value="UniProtKB-KW"/>
</dbReference>
<name>A0A7Y0EI38_9CLOT</name>
<dbReference type="PROSITE" id="PS00198">
    <property type="entry name" value="4FE4S_FER_1"/>
    <property type="match status" value="1"/>
</dbReference>
<dbReference type="GO" id="GO:0046872">
    <property type="term" value="F:metal ion binding"/>
    <property type="evidence" value="ECO:0007669"/>
    <property type="project" value="UniProtKB-KW"/>
</dbReference>
<organism evidence="10 11">
    <name type="scientific">Clostridium muellerianum</name>
    <dbReference type="NCBI Taxonomy" id="2716538"/>
    <lineage>
        <taxon>Bacteria</taxon>
        <taxon>Bacillati</taxon>
        <taxon>Bacillota</taxon>
        <taxon>Clostridia</taxon>
        <taxon>Eubacteriales</taxon>
        <taxon>Clostridiaceae</taxon>
        <taxon>Clostridium</taxon>
    </lineage>
</organism>
<feature type="domain" description="4Fe-4S ferredoxin-type" evidence="9">
    <location>
        <begin position="29"/>
        <end position="58"/>
    </location>
</feature>
<comment type="cofactor">
    <cofactor evidence="1">
        <name>FMN</name>
        <dbReference type="ChEBI" id="CHEBI:58210"/>
    </cofactor>
</comment>
<dbReference type="Pfam" id="PF13237">
    <property type="entry name" value="Fer4_10"/>
    <property type="match status" value="1"/>
</dbReference>
<reference evidence="10 11" key="1">
    <citation type="submission" date="2020-04" db="EMBL/GenBank/DDBJ databases">
        <authorList>
            <person name="Doyle D.A."/>
        </authorList>
    </citation>
    <scope>NUCLEOTIDE SEQUENCE [LARGE SCALE GENOMIC DNA]</scope>
    <source>
        <strain evidence="10 11">P21</strain>
    </source>
</reference>
<dbReference type="RefSeq" id="WP_169298495.1">
    <property type="nucleotide sequence ID" value="NZ_JABBNI010000026.1"/>
</dbReference>
<dbReference type="Gene3D" id="3.40.109.10">
    <property type="entry name" value="NADH Oxidase"/>
    <property type="match status" value="1"/>
</dbReference>
<evidence type="ECO:0000256" key="5">
    <source>
        <dbReference type="ARBA" id="ARBA00022723"/>
    </source>
</evidence>
<dbReference type="EMBL" id="JABBNI010000026">
    <property type="protein sequence ID" value="NMM63896.1"/>
    <property type="molecule type" value="Genomic_DNA"/>
</dbReference>
<dbReference type="Gene3D" id="3.30.70.20">
    <property type="match status" value="1"/>
</dbReference>
<keyword evidence="11" id="KW-1185">Reference proteome</keyword>
<sequence length="273" mass="31150">MMNVNMEKCIGCGQCVKDCFIKDIELVDGKAKINNVRCIKCGHCIAVCPKDAVFTDEYNMEAVKNYNKEEFSVNADNLLNFIKFRRSVRQFKNKEVEEDKLRKIIEAGRYTQTASNMQDVSFIVVREKMQELKEITLESLKKIGEGLLANLNPQTTVFKRYAEMWIKMYEDFKTNPEANDRLFFNAPAVIIVTANSEVNGALASSNMELMADALGLGTFFSGFLVRAAQDNEKMMNFLGVKEGKKIVTCMIIGYPDVKYFRTVPRKEADISWK</sequence>
<evidence type="ECO:0000256" key="4">
    <source>
        <dbReference type="ARBA" id="ARBA00022643"/>
    </source>
</evidence>
<dbReference type="Proteomes" id="UP000537131">
    <property type="component" value="Unassembled WGS sequence"/>
</dbReference>
<dbReference type="PANTHER" id="PTHR43673">
    <property type="entry name" value="NAD(P)H NITROREDUCTASE YDGI-RELATED"/>
    <property type="match status" value="1"/>
</dbReference>
<evidence type="ECO:0000313" key="10">
    <source>
        <dbReference type="EMBL" id="NMM63896.1"/>
    </source>
</evidence>
<keyword evidence="8" id="KW-0411">Iron-sulfur</keyword>
<evidence type="ECO:0000256" key="6">
    <source>
        <dbReference type="ARBA" id="ARBA00023002"/>
    </source>
</evidence>
<evidence type="ECO:0000259" key="9">
    <source>
        <dbReference type="PROSITE" id="PS51379"/>
    </source>
</evidence>
<evidence type="ECO:0000256" key="1">
    <source>
        <dbReference type="ARBA" id="ARBA00001917"/>
    </source>
</evidence>
<evidence type="ECO:0000256" key="2">
    <source>
        <dbReference type="ARBA" id="ARBA00007118"/>
    </source>
</evidence>
<accession>A0A7Y0EI38</accession>
<dbReference type="InterPro" id="IPR029479">
    <property type="entry name" value="Nitroreductase"/>
</dbReference>
<dbReference type="InterPro" id="IPR017896">
    <property type="entry name" value="4Fe4S_Fe-S-bd"/>
</dbReference>
<evidence type="ECO:0000256" key="8">
    <source>
        <dbReference type="ARBA" id="ARBA00023014"/>
    </source>
</evidence>
<dbReference type="PROSITE" id="PS51379">
    <property type="entry name" value="4FE4S_FER_2"/>
    <property type="match status" value="2"/>
</dbReference>
<dbReference type="AlphaFoldDB" id="A0A7Y0EI38"/>
<dbReference type="PANTHER" id="PTHR43673:SF2">
    <property type="entry name" value="NITROREDUCTASE"/>
    <property type="match status" value="1"/>
</dbReference>
<keyword evidence="3" id="KW-0285">Flavoprotein</keyword>
<dbReference type="GO" id="GO:0051536">
    <property type="term" value="F:iron-sulfur cluster binding"/>
    <property type="evidence" value="ECO:0007669"/>
    <property type="project" value="UniProtKB-KW"/>
</dbReference>
<dbReference type="Pfam" id="PF00881">
    <property type="entry name" value="Nitroreductase"/>
    <property type="match status" value="1"/>
</dbReference>
<evidence type="ECO:0000256" key="7">
    <source>
        <dbReference type="ARBA" id="ARBA00023004"/>
    </source>
</evidence>
<keyword evidence="7" id="KW-0408">Iron</keyword>
<dbReference type="SUPFAM" id="SSF54862">
    <property type="entry name" value="4Fe-4S ferredoxins"/>
    <property type="match status" value="1"/>
</dbReference>
<dbReference type="SUPFAM" id="SSF55469">
    <property type="entry name" value="FMN-dependent nitroreductase-like"/>
    <property type="match status" value="1"/>
</dbReference>
<proteinExistence type="inferred from homology"/>
<keyword evidence="5" id="KW-0479">Metal-binding</keyword>
<dbReference type="InterPro" id="IPR000415">
    <property type="entry name" value="Nitroreductase-like"/>
</dbReference>
<dbReference type="InterPro" id="IPR017900">
    <property type="entry name" value="4Fe4S_Fe_S_CS"/>
</dbReference>
<keyword evidence="6" id="KW-0560">Oxidoreductase</keyword>
<evidence type="ECO:0000256" key="3">
    <source>
        <dbReference type="ARBA" id="ARBA00022630"/>
    </source>
</evidence>
<protein>
    <submittedName>
        <fullName evidence="10">4Fe-4S binding protein</fullName>
    </submittedName>
</protein>
<comment type="similarity">
    <text evidence="2">Belongs to the nitroreductase family.</text>
</comment>
<keyword evidence="4" id="KW-0288">FMN</keyword>
<feature type="domain" description="4Fe-4S ferredoxin-type" evidence="9">
    <location>
        <begin position="1"/>
        <end position="28"/>
    </location>
</feature>
<gene>
    <name evidence="10" type="ORF">HBE96_14665</name>
</gene>
<dbReference type="CDD" id="cd02143">
    <property type="entry name" value="nitroreductase_FeS-like"/>
    <property type="match status" value="1"/>
</dbReference>
<reference evidence="10 11" key="2">
    <citation type="submission" date="2020-06" db="EMBL/GenBank/DDBJ databases">
        <title>Complete Genome Sequence of Clostridium muelleri sp. nov. P21T, an Acid-Alcohol Producing Acetogen Isolated from Old Hay.</title>
        <authorList>
            <person name="Duncan K.E."/>
            <person name="Tanner R.S."/>
        </authorList>
    </citation>
    <scope>NUCLEOTIDE SEQUENCE [LARGE SCALE GENOMIC DNA]</scope>
    <source>
        <strain evidence="10 11">P21</strain>
    </source>
</reference>
<comment type="caution">
    <text evidence="10">The sequence shown here is derived from an EMBL/GenBank/DDBJ whole genome shotgun (WGS) entry which is preliminary data.</text>
</comment>
<evidence type="ECO:0000313" key="11">
    <source>
        <dbReference type="Proteomes" id="UP000537131"/>
    </source>
</evidence>